<dbReference type="Gene3D" id="1.10.10.60">
    <property type="entry name" value="Homeodomain-like"/>
    <property type="match status" value="1"/>
</dbReference>
<accession>Q3JK59</accession>
<reference evidence="5 6" key="1">
    <citation type="submission" date="2005-09" db="EMBL/GenBank/DDBJ databases">
        <authorList>
            <person name="Woods D.E."/>
            <person name="Nierman W.C."/>
        </authorList>
    </citation>
    <scope>NUCLEOTIDE SEQUENCE [LARGE SCALE GENOMIC DNA]</scope>
    <source>
        <strain evidence="5 6">1710b</strain>
    </source>
</reference>
<proteinExistence type="predicted"/>
<dbReference type="InterPro" id="IPR018060">
    <property type="entry name" value="HTH_AraC"/>
</dbReference>
<dbReference type="KEGG" id="bpm:BURPS1710b_A0886"/>
<dbReference type="GO" id="GO:0043565">
    <property type="term" value="F:sequence-specific DNA binding"/>
    <property type="evidence" value="ECO:0007669"/>
    <property type="project" value="InterPro"/>
</dbReference>
<organism evidence="5 6">
    <name type="scientific">Burkholderia pseudomallei (strain 1710b)</name>
    <dbReference type="NCBI Taxonomy" id="320372"/>
    <lineage>
        <taxon>Bacteria</taxon>
        <taxon>Pseudomonadati</taxon>
        <taxon>Pseudomonadota</taxon>
        <taxon>Betaproteobacteria</taxon>
        <taxon>Burkholderiales</taxon>
        <taxon>Burkholderiaceae</taxon>
        <taxon>Burkholderia</taxon>
        <taxon>pseudomallei group</taxon>
    </lineage>
</organism>
<dbReference type="InterPro" id="IPR009057">
    <property type="entry name" value="Homeodomain-like_sf"/>
</dbReference>
<dbReference type="SUPFAM" id="SSF46689">
    <property type="entry name" value="Homeodomain-like"/>
    <property type="match status" value="2"/>
</dbReference>
<protein>
    <submittedName>
        <fullName evidence="5">Transcriptional regulator, AraC family</fullName>
    </submittedName>
</protein>
<sequence length="316" mass="34783">MSPKRGRLGLPSKLQRAIFFEWVAYGSVREAVLNDCARDIAPDRDQIRIGSGAPGIERVEAHFLDHAFTPHRHDTYAIGITLSGLQTFGYLGEIHHCLPGQCHILHPDELHDGRAGTDEGFGYRIIYVDPALVQEALGGRMLPFVRSPIFQAPAVSEALAAGIWNLDEEIDNVSRIDIAVAVANLLTAAAAKGSAPKAGPLAMVELTRIRDIIASCPREPISMDALEHASGLDRWTIARQFRRLFGTSPSRFRTQRQLNLVRRLLMEGESLSTASTDAGFSDQSHMSRHFKSTYGITPGAWISAVRTRHAQHPSDH</sequence>
<gene>
    <name evidence="5" type="ordered locus">BURPS1710b_A0886</name>
</gene>
<evidence type="ECO:0000313" key="5">
    <source>
        <dbReference type="EMBL" id="ABA51400.1"/>
    </source>
</evidence>
<dbReference type="InterPro" id="IPR050204">
    <property type="entry name" value="AraC_XylS_family_regulators"/>
</dbReference>
<feature type="domain" description="HTH araC/xylS-type" evidence="4">
    <location>
        <begin position="207"/>
        <end position="304"/>
    </location>
</feature>
<dbReference type="PANTHER" id="PTHR46796">
    <property type="entry name" value="HTH-TYPE TRANSCRIPTIONAL ACTIVATOR RHAS-RELATED"/>
    <property type="match status" value="1"/>
</dbReference>
<dbReference type="EMBL" id="CP000125">
    <property type="protein sequence ID" value="ABA51400.1"/>
    <property type="molecule type" value="Genomic_DNA"/>
</dbReference>
<evidence type="ECO:0000256" key="3">
    <source>
        <dbReference type="ARBA" id="ARBA00023163"/>
    </source>
</evidence>
<dbReference type="Pfam" id="PF02311">
    <property type="entry name" value="AraC_binding"/>
    <property type="match status" value="1"/>
</dbReference>
<dbReference type="Proteomes" id="UP000002700">
    <property type="component" value="Chromosome II"/>
</dbReference>
<dbReference type="PANTHER" id="PTHR46796:SF2">
    <property type="entry name" value="TRANSCRIPTIONAL REGULATORY PROTEIN"/>
    <property type="match status" value="1"/>
</dbReference>
<keyword evidence="3" id="KW-0804">Transcription</keyword>
<dbReference type="HOGENOM" id="CLU_000445_88_16_4"/>
<keyword evidence="1" id="KW-0805">Transcription regulation</keyword>
<name>Q3JK59_BURP1</name>
<dbReference type="GO" id="GO:0003700">
    <property type="term" value="F:DNA-binding transcription factor activity"/>
    <property type="evidence" value="ECO:0007669"/>
    <property type="project" value="InterPro"/>
</dbReference>
<dbReference type="InterPro" id="IPR003313">
    <property type="entry name" value="AraC-bd"/>
</dbReference>
<dbReference type="SUPFAM" id="SSF51215">
    <property type="entry name" value="Regulatory protein AraC"/>
    <property type="match status" value="1"/>
</dbReference>
<dbReference type="InterPro" id="IPR037923">
    <property type="entry name" value="HTH-like"/>
</dbReference>
<evidence type="ECO:0000259" key="4">
    <source>
        <dbReference type="PROSITE" id="PS01124"/>
    </source>
</evidence>
<dbReference type="AlphaFoldDB" id="Q3JK59"/>
<dbReference type="PROSITE" id="PS01124">
    <property type="entry name" value="HTH_ARAC_FAMILY_2"/>
    <property type="match status" value="1"/>
</dbReference>
<dbReference type="Pfam" id="PF12833">
    <property type="entry name" value="HTH_18"/>
    <property type="match status" value="1"/>
</dbReference>
<evidence type="ECO:0000256" key="1">
    <source>
        <dbReference type="ARBA" id="ARBA00023015"/>
    </source>
</evidence>
<keyword evidence="2" id="KW-0238">DNA-binding</keyword>
<evidence type="ECO:0000256" key="2">
    <source>
        <dbReference type="ARBA" id="ARBA00023125"/>
    </source>
</evidence>
<dbReference type="EnsemblBacteria" id="ABA51400">
    <property type="protein sequence ID" value="ABA51400"/>
    <property type="gene ID" value="BURPS1710b_A0886"/>
</dbReference>
<evidence type="ECO:0000313" key="6">
    <source>
        <dbReference type="Proteomes" id="UP000002700"/>
    </source>
</evidence>
<dbReference type="SMART" id="SM00342">
    <property type="entry name" value="HTH_ARAC"/>
    <property type="match status" value="1"/>
</dbReference>